<comment type="caution">
    <text evidence="1">The sequence shown here is derived from an EMBL/GenBank/DDBJ whole genome shotgun (WGS) entry which is preliminary data.</text>
</comment>
<dbReference type="EMBL" id="BOMH01000028">
    <property type="protein sequence ID" value="GID65779.1"/>
    <property type="molecule type" value="Genomic_DNA"/>
</dbReference>
<keyword evidence="2" id="KW-1185">Reference proteome</keyword>
<accession>A0A919M7U2</accession>
<reference evidence="1" key="1">
    <citation type="submission" date="2021-01" db="EMBL/GenBank/DDBJ databases">
        <title>Whole genome shotgun sequence of Actinoplanes cyaneus NBRC 14990.</title>
        <authorList>
            <person name="Komaki H."/>
            <person name="Tamura T."/>
        </authorList>
    </citation>
    <scope>NUCLEOTIDE SEQUENCE</scope>
    <source>
        <strain evidence="1">NBRC 14990</strain>
    </source>
</reference>
<dbReference type="RefSeq" id="WP_203742093.1">
    <property type="nucleotide sequence ID" value="NZ_BAAAUC010000019.1"/>
</dbReference>
<proteinExistence type="predicted"/>
<protein>
    <submittedName>
        <fullName evidence="1">Uncharacterized protein</fullName>
    </submittedName>
</protein>
<gene>
    <name evidence="1" type="ORF">Acy02nite_36600</name>
</gene>
<evidence type="ECO:0000313" key="1">
    <source>
        <dbReference type="EMBL" id="GID65779.1"/>
    </source>
</evidence>
<dbReference type="Proteomes" id="UP000619479">
    <property type="component" value="Unassembled WGS sequence"/>
</dbReference>
<organism evidence="1 2">
    <name type="scientific">Actinoplanes cyaneus</name>
    <dbReference type="NCBI Taxonomy" id="52696"/>
    <lineage>
        <taxon>Bacteria</taxon>
        <taxon>Bacillati</taxon>
        <taxon>Actinomycetota</taxon>
        <taxon>Actinomycetes</taxon>
        <taxon>Micromonosporales</taxon>
        <taxon>Micromonosporaceae</taxon>
        <taxon>Actinoplanes</taxon>
    </lineage>
</organism>
<name>A0A919M7U2_9ACTN</name>
<evidence type="ECO:0000313" key="2">
    <source>
        <dbReference type="Proteomes" id="UP000619479"/>
    </source>
</evidence>
<dbReference type="AlphaFoldDB" id="A0A919M7U2"/>
<sequence length="298" mass="33043">MTIFPPSVETRFPDFADHTGKLAGLGVEFFLASNETVRPQLNELPYGYKLNWLDFTDTSERDWSVREFLNLFNVINGIAFGDRGIPMPQWVMVDLILMPAAALIASLPQQEFAAMVERSTFRFDTDVKQLLRKVQEDMRASGYTGPVPVGGYCAAPSAEPGRWVGWSLWSLMPAVGLGKAAKALALSAYRAQKLDGVTQYDNSALKVHTEFGALKVLVATVPFHTSPGSFVYQSDLTLPAGAVLPEPSFLLDPFDYERQQTMQKAIEAGDCEFYVLPPGHVRQDGKTYVPILQKELSR</sequence>